<dbReference type="InterPro" id="IPR032861">
    <property type="entry name" value="TAXi_N"/>
</dbReference>
<dbReference type="PANTHER" id="PTHR47967">
    <property type="entry name" value="OS07G0603500 PROTEIN-RELATED"/>
    <property type="match status" value="1"/>
</dbReference>
<accession>B6TC13</accession>
<dbReference type="OrthoDB" id="2747330at2759"/>
<dbReference type="CDD" id="cd05476">
    <property type="entry name" value="pepsin_A_like_plant"/>
    <property type="match status" value="1"/>
</dbReference>
<evidence type="ECO:0000256" key="1">
    <source>
        <dbReference type="ARBA" id="ARBA00007447"/>
    </source>
</evidence>
<dbReference type="GO" id="GO:0004190">
    <property type="term" value="F:aspartic-type endopeptidase activity"/>
    <property type="evidence" value="ECO:0007669"/>
    <property type="project" value="UniProtKB-KW"/>
</dbReference>
<dbReference type="EMBL" id="EU962528">
    <property type="protein sequence ID" value="ACG34646.1"/>
    <property type="molecule type" value="mRNA"/>
</dbReference>
<evidence type="ECO:0000256" key="5">
    <source>
        <dbReference type="ARBA" id="ARBA00023180"/>
    </source>
</evidence>
<dbReference type="KEGG" id="zma:100282851"/>
<dbReference type="PANTHER" id="PTHR47967:SF27">
    <property type="entry name" value="OS07G0533600 PROTEIN"/>
    <property type="match status" value="1"/>
</dbReference>
<keyword evidence="4" id="KW-0378">Hydrolase</keyword>
<evidence type="ECO:0000313" key="7">
    <source>
        <dbReference type="EMBL" id="ACG34646.1"/>
    </source>
</evidence>
<evidence type="ECO:0000256" key="4">
    <source>
        <dbReference type="ARBA" id="ARBA00022801"/>
    </source>
</evidence>
<keyword evidence="2" id="KW-0645">Protease</keyword>
<dbReference type="GeneID" id="100282851"/>
<feature type="domain" description="Peptidase A1" evidence="6">
    <location>
        <begin position="110"/>
        <end position="463"/>
    </location>
</feature>
<dbReference type="RefSeq" id="NP_001149229.2">
    <property type="nucleotide sequence ID" value="NM_001155757.2"/>
</dbReference>
<dbReference type="Pfam" id="PF14541">
    <property type="entry name" value="TAXi_C"/>
    <property type="match status" value="1"/>
</dbReference>
<sequence length="471" mass="51125">MAMMACNNTRPRKLSLPCRTRTFQALILSTAVFLAASTAVVVGKEPQPPSSSGGGCHYRFELTHVDANLNLTSDELMRRAYDRSRLRAASLAAYSDGRHEGRVSIPDASYIITFYLGNQRPEDNISAVVDTGSDIFWTTEKECSRSKTRSMLPCCSPKCEQRASCGCGRSELKAEAEKETKCTYAIIYGGNANDSTAGVMYEDKLTIVAVASKAVPSSQSFKEVAIGCSTSATLKFKDPSIKGVFGLGRSATSLPRQLNFSKFSYCLSSYQEPDLPSYLLLTAAPDMATGAVGGGAAVATTALQPNSDYKTLYFVHLQNISIGGTRFPAVSTKSGGNMFVDTGASFTRLEGTVFAKLVTELDRIMKERKYVKEQPGRNNGQICYSPPSTAADESSKLPDMVLHFADSANMVLPWDSYLWKTTSKLCLAIYKSNIKGGISVLGNFQMQNTHMLLDTGNEKLSFVRADCSKVI</sequence>
<keyword evidence="5" id="KW-0325">Glycoprotein</keyword>
<dbReference type="ExpressionAtlas" id="B6TC13">
    <property type="expression patterns" value="baseline and differential"/>
</dbReference>
<keyword evidence="3" id="KW-0064">Aspartyl protease</keyword>
<comment type="similarity">
    <text evidence="1">Belongs to the peptidase A1 family.</text>
</comment>
<dbReference type="FunFam" id="2.40.70.10:FF:000166">
    <property type="entry name" value="Eukaryotic aspartyl protease family protein"/>
    <property type="match status" value="1"/>
</dbReference>
<dbReference type="Pfam" id="PF14543">
    <property type="entry name" value="TAXi_N"/>
    <property type="match status" value="1"/>
</dbReference>
<dbReference type="InterPro" id="IPR034161">
    <property type="entry name" value="Pepsin-like_plant"/>
</dbReference>
<dbReference type="InterPro" id="IPR021109">
    <property type="entry name" value="Peptidase_aspartic_dom_sf"/>
</dbReference>
<evidence type="ECO:0000256" key="3">
    <source>
        <dbReference type="ARBA" id="ARBA00022750"/>
    </source>
</evidence>
<dbReference type="PROSITE" id="PS51767">
    <property type="entry name" value="PEPTIDASE_A1"/>
    <property type="match status" value="1"/>
</dbReference>
<proteinExistence type="evidence at transcript level"/>
<dbReference type="InterPro" id="IPR032799">
    <property type="entry name" value="TAXi_C"/>
</dbReference>
<dbReference type="InterPro" id="IPR051708">
    <property type="entry name" value="Plant_Aspart_Prot_A1"/>
</dbReference>
<reference evidence="7" key="1">
    <citation type="journal article" date="2009" name="Plant Mol. Biol.">
        <title>Insights into corn genes derived from large-scale cDNA sequencing.</title>
        <authorList>
            <person name="Alexandrov N.N."/>
            <person name="Brover V.V."/>
            <person name="Freidin S."/>
            <person name="Troukhan M.E."/>
            <person name="Tatarinova T.V."/>
            <person name="Zhang H."/>
            <person name="Swaller T.J."/>
            <person name="Lu Y.P."/>
            <person name="Bouck J."/>
            <person name="Flavell R.B."/>
            <person name="Feldmann K.A."/>
        </authorList>
    </citation>
    <scope>NUCLEOTIDE SEQUENCE</scope>
</reference>
<dbReference type="InterPro" id="IPR033121">
    <property type="entry name" value="PEPTIDASE_A1"/>
</dbReference>
<dbReference type="Gene3D" id="2.40.70.10">
    <property type="entry name" value="Acid Proteases"/>
    <property type="match status" value="2"/>
</dbReference>
<evidence type="ECO:0000259" key="6">
    <source>
        <dbReference type="PROSITE" id="PS51767"/>
    </source>
</evidence>
<evidence type="ECO:0000256" key="2">
    <source>
        <dbReference type="ARBA" id="ARBA00022670"/>
    </source>
</evidence>
<protein>
    <submittedName>
        <fullName evidence="7">Aspartic proteinase nepenthesin-2</fullName>
    </submittedName>
</protein>
<name>B6TC13_MAIZE</name>
<organism evidence="7">
    <name type="scientific">Zea mays</name>
    <name type="common">Maize</name>
    <dbReference type="NCBI Taxonomy" id="4577"/>
    <lineage>
        <taxon>Eukaryota</taxon>
        <taxon>Viridiplantae</taxon>
        <taxon>Streptophyta</taxon>
        <taxon>Embryophyta</taxon>
        <taxon>Tracheophyta</taxon>
        <taxon>Spermatophyta</taxon>
        <taxon>Magnoliopsida</taxon>
        <taxon>Liliopsida</taxon>
        <taxon>Poales</taxon>
        <taxon>Poaceae</taxon>
        <taxon>PACMAD clade</taxon>
        <taxon>Panicoideae</taxon>
        <taxon>Andropogonodae</taxon>
        <taxon>Andropogoneae</taxon>
        <taxon>Tripsacinae</taxon>
        <taxon>Zea</taxon>
    </lineage>
</organism>
<dbReference type="SUPFAM" id="SSF50630">
    <property type="entry name" value="Acid proteases"/>
    <property type="match status" value="1"/>
</dbReference>
<dbReference type="AlphaFoldDB" id="B6TC13"/>
<dbReference type="GO" id="GO:0006508">
    <property type="term" value="P:proteolysis"/>
    <property type="evidence" value="ECO:0007669"/>
    <property type="project" value="UniProtKB-KW"/>
</dbReference>